<comment type="caution">
    <text evidence="1">The sequence shown here is derived from an EMBL/GenBank/DDBJ whole genome shotgun (WGS) entry which is preliminary data.</text>
</comment>
<name>A0ACB9CY34_CICIN</name>
<accession>A0ACB9CY34</accession>
<sequence>MNGLPFNRYTWLTTHNSYALSGSKSLNGSPVHGPANQEDDVTSQLRNGVRGLMLDMYDFNDDIWPDVSFLLGKIATISQHM</sequence>
<proteinExistence type="predicted"/>
<gene>
    <name evidence="1" type="ORF">L2E82_29652</name>
</gene>
<dbReference type="EMBL" id="CM042013">
    <property type="protein sequence ID" value="KAI3739253.1"/>
    <property type="molecule type" value="Genomic_DNA"/>
</dbReference>
<reference evidence="1 2" key="2">
    <citation type="journal article" date="2022" name="Mol. Ecol. Resour.">
        <title>The genomes of chicory, endive, great burdock and yacon provide insights into Asteraceae paleo-polyploidization history and plant inulin production.</title>
        <authorList>
            <person name="Fan W."/>
            <person name="Wang S."/>
            <person name="Wang H."/>
            <person name="Wang A."/>
            <person name="Jiang F."/>
            <person name="Liu H."/>
            <person name="Zhao H."/>
            <person name="Xu D."/>
            <person name="Zhang Y."/>
        </authorList>
    </citation>
    <scope>NUCLEOTIDE SEQUENCE [LARGE SCALE GENOMIC DNA]</scope>
    <source>
        <strain evidence="2">cv. Punajuju</strain>
        <tissue evidence="1">Leaves</tissue>
    </source>
</reference>
<protein>
    <submittedName>
        <fullName evidence="1">Uncharacterized protein</fullName>
    </submittedName>
</protein>
<reference evidence="2" key="1">
    <citation type="journal article" date="2022" name="Mol. Ecol. Resour.">
        <title>The genomes of chicory, endive, great burdock and yacon provide insights into Asteraceae palaeo-polyploidization history and plant inulin production.</title>
        <authorList>
            <person name="Fan W."/>
            <person name="Wang S."/>
            <person name="Wang H."/>
            <person name="Wang A."/>
            <person name="Jiang F."/>
            <person name="Liu H."/>
            <person name="Zhao H."/>
            <person name="Xu D."/>
            <person name="Zhang Y."/>
        </authorList>
    </citation>
    <scope>NUCLEOTIDE SEQUENCE [LARGE SCALE GENOMIC DNA]</scope>
    <source>
        <strain evidence="2">cv. Punajuju</strain>
    </source>
</reference>
<evidence type="ECO:0000313" key="1">
    <source>
        <dbReference type="EMBL" id="KAI3739253.1"/>
    </source>
</evidence>
<dbReference type="Proteomes" id="UP001055811">
    <property type="component" value="Linkage Group LG05"/>
</dbReference>
<organism evidence="1 2">
    <name type="scientific">Cichorium intybus</name>
    <name type="common">Chicory</name>
    <dbReference type="NCBI Taxonomy" id="13427"/>
    <lineage>
        <taxon>Eukaryota</taxon>
        <taxon>Viridiplantae</taxon>
        <taxon>Streptophyta</taxon>
        <taxon>Embryophyta</taxon>
        <taxon>Tracheophyta</taxon>
        <taxon>Spermatophyta</taxon>
        <taxon>Magnoliopsida</taxon>
        <taxon>eudicotyledons</taxon>
        <taxon>Gunneridae</taxon>
        <taxon>Pentapetalae</taxon>
        <taxon>asterids</taxon>
        <taxon>campanulids</taxon>
        <taxon>Asterales</taxon>
        <taxon>Asteraceae</taxon>
        <taxon>Cichorioideae</taxon>
        <taxon>Cichorieae</taxon>
        <taxon>Cichoriinae</taxon>
        <taxon>Cichorium</taxon>
    </lineage>
</organism>
<keyword evidence="2" id="KW-1185">Reference proteome</keyword>
<evidence type="ECO:0000313" key="2">
    <source>
        <dbReference type="Proteomes" id="UP001055811"/>
    </source>
</evidence>